<proteinExistence type="predicted"/>
<name>A0AAJ8L8P3_9TREE</name>
<evidence type="ECO:0000256" key="2">
    <source>
        <dbReference type="ARBA" id="ARBA00022692"/>
    </source>
</evidence>
<feature type="transmembrane region" description="Helical" evidence="6">
    <location>
        <begin position="437"/>
        <end position="464"/>
    </location>
</feature>
<feature type="compositionally biased region" description="Basic and acidic residues" evidence="5">
    <location>
        <begin position="302"/>
        <end position="316"/>
    </location>
</feature>
<feature type="region of interest" description="Disordered" evidence="5">
    <location>
        <begin position="851"/>
        <end position="892"/>
    </location>
</feature>
<evidence type="ECO:0008006" key="9">
    <source>
        <dbReference type="Google" id="ProtNLM"/>
    </source>
</evidence>
<organism evidence="7 8">
    <name type="scientific">Kwoniella pini CBS 10737</name>
    <dbReference type="NCBI Taxonomy" id="1296096"/>
    <lineage>
        <taxon>Eukaryota</taxon>
        <taxon>Fungi</taxon>
        <taxon>Dikarya</taxon>
        <taxon>Basidiomycota</taxon>
        <taxon>Agaricomycotina</taxon>
        <taxon>Tremellomycetes</taxon>
        <taxon>Tremellales</taxon>
        <taxon>Cryptococcaceae</taxon>
        <taxon>Kwoniella</taxon>
    </lineage>
</organism>
<gene>
    <name evidence="7" type="ORF">I206_106186</name>
</gene>
<feature type="region of interest" description="Disordered" evidence="5">
    <location>
        <begin position="238"/>
        <end position="319"/>
    </location>
</feature>
<dbReference type="KEGG" id="kpin:30173380"/>
<feature type="compositionally biased region" description="Polar residues" evidence="5">
    <location>
        <begin position="239"/>
        <end position="261"/>
    </location>
</feature>
<evidence type="ECO:0000256" key="1">
    <source>
        <dbReference type="ARBA" id="ARBA00004141"/>
    </source>
</evidence>
<feature type="compositionally biased region" description="Acidic residues" evidence="5">
    <location>
        <begin position="292"/>
        <end position="301"/>
    </location>
</feature>
<dbReference type="InterPro" id="IPR036259">
    <property type="entry name" value="MFS_trans_sf"/>
</dbReference>
<feature type="compositionally biased region" description="Acidic residues" evidence="5">
    <location>
        <begin position="520"/>
        <end position="535"/>
    </location>
</feature>
<reference evidence="7" key="1">
    <citation type="submission" date="2013-07" db="EMBL/GenBank/DDBJ databases">
        <authorList>
            <consortium name="The Broad Institute Genome Sequencing Platform"/>
            <person name="Cuomo C."/>
            <person name="Litvintseva A."/>
            <person name="Chen Y."/>
            <person name="Heitman J."/>
            <person name="Sun S."/>
            <person name="Springer D."/>
            <person name="Dromer F."/>
            <person name="Young S.K."/>
            <person name="Zeng Q."/>
            <person name="Gargeya S."/>
            <person name="Fitzgerald M."/>
            <person name="Abouelleil A."/>
            <person name="Alvarado L."/>
            <person name="Berlin A.M."/>
            <person name="Chapman S.B."/>
            <person name="Dewar J."/>
            <person name="Goldberg J."/>
            <person name="Griggs A."/>
            <person name="Gujja S."/>
            <person name="Hansen M."/>
            <person name="Howarth C."/>
            <person name="Imamovic A."/>
            <person name="Larimer J."/>
            <person name="McCowan C."/>
            <person name="Murphy C."/>
            <person name="Pearson M."/>
            <person name="Priest M."/>
            <person name="Roberts A."/>
            <person name="Saif S."/>
            <person name="Shea T."/>
            <person name="Sykes S."/>
            <person name="Wortman J."/>
            <person name="Nusbaum C."/>
            <person name="Birren B."/>
        </authorList>
    </citation>
    <scope>NUCLEOTIDE SEQUENCE</scope>
    <source>
        <strain evidence="7">CBS 10737</strain>
    </source>
</reference>
<keyword evidence="2 6" id="KW-0812">Transmembrane</keyword>
<comment type="subcellular location">
    <subcellularLocation>
        <location evidence="1">Membrane</location>
        <topology evidence="1">Multi-pass membrane protein</topology>
    </subcellularLocation>
</comment>
<dbReference type="EMBL" id="CP144526">
    <property type="protein sequence ID" value="WWC72224.1"/>
    <property type="molecule type" value="Genomic_DNA"/>
</dbReference>
<feature type="region of interest" description="Disordered" evidence="5">
    <location>
        <begin position="503"/>
        <end position="535"/>
    </location>
</feature>
<dbReference type="Proteomes" id="UP000094020">
    <property type="component" value="Chromosome 8"/>
</dbReference>
<dbReference type="GO" id="GO:0022857">
    <property type="term" value="F:transmembrane transporter activity"/>
    <property type="evidence" value="ECO:0007669"/>
    <property type="project" value="InterPro"/>
</dbReference>
<feature type="transmembrane region" description="Helical" evidence="6">
    <location>
        <begin position="595"/>
        <end position="616"/>
    </location>
</feature>
<reference evidence="7" key="2">
    <citation type="submission" date="2024-02" db="EMBL/GenBank/DDBJ databases">
        <title>Comparative genomics of Cryptococcus and Kwoniella reveals pathogenesis evolution and contrasting modes of karyotype evolution via chromosome fusion or intercentromeric recombination.</title>
        <authorList>
            <person name="Coelho M.A."/>
            <person name="David-Palma M."/>
            <person name="Shea T."/>
            <person name="Bowers K."/>
            <person name="McGinley-Smith S."/>
            <person name="Mohammad A.W."/>
            <person name="Gnirke A."/>
            <person name="Yurkov A.M."/>
            <person name="Nowrousian M."/>
            <person name="Sun S."/>
            <person name="Cuomo C.A."/>
            <person name="Heitman J."/>
        </authorList>
    </citation>
    <scope>NUCLEOTIDE SEQUENCE</scope>
    <source>
        <strain evidence="7">CBS 10737</strain>
    </source>
</reference>
<keyword evidence="4 6" id="KW-0472">Membrane</keyword>
<feature type="transmembrane region" description="Helical" evidence="6">
    <location>
        <begin position="369"/>
        <end position="394"/>
    </location>
</feature>
<evidence type="ECO:0000256" key="4">
    <source>
        <dbReference type="ARBA" id="ARBA00023136"/>
    </source>
</evidence>
<keyword evidence="8" id="KW-1185">Reference proteome</keyword>
<dbReference type="GeneID" id="30173380"/>
<feature type="transmembrane region" description="Helical" evidence="6">
    <location>
        <begin position="749"/>
        <end position="775"/>
    </location>
</feature>
<feature type="transmembrane region" description="Helical" evidence="6">
    <location>
        <begin position="636"/>
        <end position="658"/>
    </location>
</feature>
<feature type="compositionally biased region" description="Polar residues" evidence="5">
    <location>
        <begin position="874"/>
        <end position="888"/>
    </location>
</feature>
<dbReference type="AlphaFoldDB" id="A0AAJ8L8P3"/>
<accession>A0AAJ8L8P3</accession>
<dbReference type="PANTHER" id="PTHR23507:SF1">
    <property type="entry name" value="FI18259P1-RELATED"/>
    <property type="match status" value="1"/>
</dbReference>
<dbReference type="Gene3D" id="1.20.1250.20">
    <property type="entry name" value="MFS general substrate transporter like domains"/>
    <property type="match status" value="1"/>
</dbReference>
<feature type="transmembrane region" description="Helical" evidence="6">
    <location>
        <begin position="470"/>
        <end position="488"/>
    </location>
</feature>
<evidence type="ECO:0000256" key="3">
    <source>
        <dbReference type="ARBA" id="ARBA00022989"/>
    </source>
</evidence>
<feature type="compositionally biased region" description="Basic and acidic residues" evidence="5">
    <location>
        <begin position="507"/>
        <end position="519"/>
    </location>
</feature>
<feature type="transmembrane region" description="Helical" evidence="6">
    <location>
        <begin position="400"/>
        <end position="425"/>
    </location>
</feature>
<dbReference type="GO" id="GO:0016020">
    <property type="term" value="C:membrane"/>
    <property type="evidence" value="ECO:0007669"/>
    <property type="project" value="UniProtKB-SubCell"/>
</dbReference>
<evidence type="ECO:0000256" key="6">
    <source>
        <dbReference type="SAM" id="Phobius"/>
    </source>
</evidence>
<dbReference type="RefSeq" id="XP_070059368.1">
    <property type="nucleotide sequence ID" value="XM_070203267.1"/>
</dbReference>
<feature type="region of interest" description="Disordered" evidence="5">
    <location>
        <begin position="71"/>
        <end position="105"/>
    </location>
</feature>
<evidence type="ECO:0000256" key="5">
    <source>
        <dbReference type="SAM" id="MobiDB-lite"/>
    </source>
</evidence>
<dbReference type="InterPro" id="IPR011701">
    <property type="entry name" value="MFS"/>
</dbReference>
<dbReference type="PANTHER" id="PTHR23507">
    <property type="entry name" value="ZGC:174356"/>
    <property type="match status" value="1"/>
</dbReference>
<feature type="transmembrane region" description="Helical" evidence="6">
    <location>
        <begin position="817"/>
        <end position="840"/>
    </location>
</feature>
<feature type="compositionally biased region" description="Polar residues" evidence="5">
    <location>
        <begin position="90"/>
        <end position="105"/>
    </location>
</feature>
<protein>
    <recommendedName>
        <fullName evidence="9">Major facilitator superfamily (MFS) profile domain-containing protein</fullName>
    </recommendedName>
</protein>
<keyword evidence="3 6" id="KW-1133">Transmembrane helix</keyword>
<feature type="transmembrane region" description="Helical" evidence="6">
    <location>
        <begin position="334"/>
        <end position="357"/>
    </location>
</feature>
<dbReference type="Pfam" id="PF07690">
    <property type="entry name" value="MFS_1"/>
    <property type="match status" value="1"/>
</dbReference>
<evidence type="ECO:0000313" key="8">
    <source>
        <dbReference type="Proteomes" id="UP000094020"/>
    </source>
</evidence>
<sequence length="912" mass="100010">MTSSHSQTDRSLLHPNPSPAPTSFSSTHNHHQQHTTSNPIIPHNQQHNYVPSFDDLGLSSQGITERALFSENNTPIPTPRFTSPAPPSFTPNQNHNDLSTSPHSDIVESSSIPEWRKASPKWLYPFIIGVPLCIGMSMAPKAELYVNLACLAHPPSASQDSTSHQYVVNSINRFEDFSKSGISYLSFVESQGLGRIQPIEDSNPTLGGIPTGGDYVLSPADKWFLKLQHDMYEYRLHHNGNSTKSPSSSKPINLPTFTTSYERPEPTSPLPRPDKPFPSNDDDKQKQTPYPSDDDDEDQGDDNDKDRDQDDKDHRPYQAIDPRLCKKDVKVQAAAAKLTMVMTLTMGLLSALTTGFWGKTSDKLGRTKVIAIVELGLLLNEICFIVVANFPYLIPGGYRALLLGPTIEGLLGGYSTISATLNAYVSDVTPDGSRVTIFARIGGMFMAGFALGPVLGSLLISWTGDIMTPFYVNAVVFAIYIPLILLMLPESLSNQARATLAKNASTAREEAKKRDQLEREWEDETPFPADGVDETDPLLSGWSRMSFATTGNGASKARKKTIGNFRRIFRRVFGFLEPLAIFIPVKKEGENRRDWNLTAVGAGLFFMSMVFGIMSIKAQYTFYAFGWTSAQLGPYMSITAFSRSFVLIVLVPIIMHFVKPRYQQDETSTSILAGHPTIDEEAFTNEVASTSAITTESNTASSSSLTNSSSDIMMKTKTKRSAHLDLLTVRVSLLLESIPYLLLSLSPPPIGFILLSIMTTLGGSGNPAANSLALSLLNDPSTQSGKLFGALSVLHALGANLISPLMFGTVFASTVGIYPATIFTIATCSLILAQICMSFIRLEPLIVSQKDNYNNNNKKNNERIRGRSRKIKRVNSSNLSNTSGNESGIQNIRNNSKNINKIGYGTMEENSN</sequence>
<feature type="region of interest" description="Disordered" evidence="5">
    <location>
        <begin position="1"/>
        <end position="49"/>
    </location>
</feature>
<dbReference type="SUPFAM" id="SSF103473">
    <property type="entry name" value="MFS general substrate transporter"/>
    <property type="match status" value="2"/>
</dbReference>
<evidence type="ECO:0000313" key="7">
    <source>
        <dbReference type="EMBL" id="WWC72224.1"/>
    </source>
</evidence>